<gene>
    <name evidence="2" type="ORF">TBRA_LOCUS6718</name>
</gene>
<evidence type="ECO:0000313" key="2">
    <source>
        <dbReference type="EMBL" id="CAB0034820.1"/>
    </source>
</evidence>
<accession>A0A6H5IHH5</accession>
<dbReference type="Proteomes" id="UP000479190">
    <property type="component" value="Unassembled WGS sequence"/>
</dbReference>
<evidence type="ECO:0000256" key="1">
    <source>
        <dbReference type="SAM" id="Phobius"/>
    </source>
</evidence>
<keyword evidence="1" id="KW-1133">Transmembrane helix</keyword>
<organism evidence="2 3">
    <name type="scientific">Trichogramma brassicae</name>
    <dbReference type="NCBI Taxonomy" id="86971"/>
    <lineage>
        <taxon>Eukaryota</taxon>
        <taxon>Metazoa</taxon>
        <taxon>Ecdysozoa</taxon>
        <taxon>Arthropoda</taxon>
        <taxon>Hexapoda</taxon>
        <taxon>Insecta</taxon>
        <taxon>Pterygota</taxon>
        <taxon>Neoptera</taxon>
        <taxon>Endopterygota</taxon>
        <taxon>Hymenoptera</taxon>
        <taxon>Apocrita</taxon>
        <taxon>Proctotrupomorpha</taxon>
        <taxon>Chalcidoidea</taxon>
        <taxon>Trichogrammatidae</taxon>
        <taxon>Trichogramma</taxon>
    </lineage>
</organism>
<keyword evidence="3" id="KW-1185">Reference proteome</keyword>
<proteinExistence type="predicted"/>
<dbReference type="AlphaFoldDB" id="A0A6H5IHH5"/>
<keyword evidence="1" id="KW-0472">Membrane</keyword>
<name>A0A6H5IHH5_9HYME</name>
<protein>
    <submittedName>
        <fullName evidence="2">Uncharacterized protein</fullName>
    </submittedName>
</protein>
<evidence type="ECO:0000313" key="3">
    <source>
        <dbReference type="Proteomes" id="UP000479190"/>
    </source>
</evidence>
<dbReference type="EMBL" id="CADCXV010000760">
    <property type="protein sequence ID" value="CAB0034820.1"/>
    <property type="molecule type" value="Genomic_DNA"/>
</dbReference>
<keyword evidence="1" id="KW-0812">Transmembrane</keyword>
<feature type="transmembrane region" description="Helical" evidence="1">
    <location>
        <begin position="73"/>
        <end position="101"/>
    </location>
</feature>
<sequence length="160" mass="18292">MACVTKSNNRFSWLLPRIEYARTTMISASRCSVQLCSVIHQVADTTDKETSSRKFVLLRFKGRSSSSNPKIDVIFAIFFLMGFLIRSWVPNLFITSISSLASRRRRSAARRVCCRPPPPPHHRLPAARRCEFLLKCPMFAHSFTGGRSFTSQLTLLIYFI</sequence>
<reference evidence="2 3" key="1">
    <citation type="submission" date="2020-02" db="EMBL/GenBank/DDBJ databases">
        <authorList>
            <person name="Ferguson B K."/>
        </authorList>
    </citation>
    <scope>NUCLEOTIDE SEQUENCE [LARGE SCALE GENOMIC DNA]</scope>
</reference>